<dbReference type="Proteomes" id="UP000479190">
    <property type="component" value="Unassembled WGS sequence"/>
</dbReference>
<feature type="compositionally biased region" description="Low complexity" evidence="1">
    <location>
        <begin position="192"/>
        <end position="204"/>
    </location>
</feature>
<keyword evidence="3" id="KW-1185">Reference proteome</keyword>
<feature type="region of interest" description="Disordered" evidence="1">
    <location>
        <begin position="190"/>
        <end position="233"/>
    </location>
</feature>
<feature type="compositionally biased region" description="Basic and acidic residues" evidence="1">
    <location>
        <begin position="95"/>
        <end position="108"/>
    </location>
</feature>
<dbReference type="OrthoDB" id="7932469at2759"/>
<dbReference type="AlphaFoldDB" id="A0A6H5I880"/>
<dbReference type="EMBL" id="CADCXV010000708">
    <property type="protein sequence ID" value="CAB0033407.1"/>
    <property type="molecule type" value="Genomic_DNA"/>
</dbReference>
<feature type="compositionally biased region" description="Low complexity" evidence="1">
    <location>
        <begin position="218"/>
        <end position="227"/>
    </location>
</feature>
<name>A0A6H5I880_9HYME</name>
<evidence type="ECO:0000256" key="1">
    <source>
        <dbReference type="SAM" id="MobiDB-lite"/>
    </source>
</evidence>
<reference evidence="2 3" key="1">
    <citation type="submission" date="2020-02" db="EMBL/GenBank/DDBJ databases">
        <authorList>
            <person name="Ferguson B K."/>
        </authorList>
    </citation>
    <scope>NUCLEOTIDE SEQUENCE [LARGE SCALE GENOMIC DNA]</scope>
</reference>
<feature type="compositionally biased region" description="Polar residues" evidence="1">
    <location>
        <begin position="151"/>
        <end position="173"/>
    </location>
</feature>
<proteinExistence type="predicted"/>
<feature type="compositionally biased region" description="Polar residues" evidence="1">
    <location>
        <begin position="67"/>
        <end position="81"/>
    </location>
</feature>
<gene>
    <name evidence="2" type="ORF">TBRA_LOCUS5316</name>
</gene>
<feature type="region of interest" description="Disordered" evidence="1">
    <location>
        <begin position="67"/>
        <end position="178"/>
    </location>
</feature>
<accession>A0A6H5I880</accession>
<sequence>MHTPPVAAAAGAAAANDASNNAINVTESNRIYGTTTRNISSLATVPNENINNNNEQRVLGIGGVTQRRNSLQQQSTGNNSRPSPPTRRVSAGVVENHDDRPLQHHGDDLDNLPPPPAFLLEGSSPPNATGSPAMQRRGHGSGSRDRHSSPDTRTISSNKSTAVQNDSHSHSSQGPGGVAQSFMAVLSAKLTGSSSHGSTSNEGSAGNSPRLGRKNPVQIPQQQQHQQSMTLNRNSKTSNEFLETLNVKLAQQQRVVQQHQQQSSLSLRSASVRRMMANRVPIIDPVQVRGSLMDQILPKFVFY</sequence>
<evidence type="ECO:0000313" key="3">
    <source>
        <dbReference type="Proteomes" id="UP000479190"/>
    </source>
</evidence>
<protein>
    <submittedName>
        <fullName evidence="2">Uncharacterized protein</fullName>
    </submittedName>
</protein>
<evidence type="ECO:0000313" key="2">
    <source>
        <dbReference type="EMBL" id="CAB0033407.1"/>
    </source>
</evidence>
<organism evidence="2 3">
    <name type="scientific">Trichogramma brassicae</name>
    <dbReference type="NCBI Taxonomy" id="86971"/>
    <lineage>
        <taxon>Eukaryota</taxon>
        <taxon>Metazoa</taxon>
        <taxon>Ecdysozoa</taxon>
        <taxon>Arthropoda</taxon>
        <taxon>Hexapoda</taxon>
        <taxon>Insecta</taxon>
        <taxon>Pterygota</taxon>
        <taxon>Neoptera</taxon>
        <taxon>Endopterygota</taxon>
        <taxon>Hymenoptera</taxon>
        <taxon>Apocrita</taxon>
        <taxon>Proctotrupomorpha</taxon>
        <taxon>Chalcidoidea</taxon>
        <taxon>Trichogrammatidae</taxon>
        <taxon>Trichogramma</taxon>
    </lineage>
</organism>